<feature type="domain" description="CMP/dCMP-type deaminase" evidence="19">
    <location>
        <begin position="1"/>
        <end position="123"/>
    </location>
</feature>
<keyword evidence="21" id="KW-1185">Reference proteome</keyword>
<evidence type="ECO:0000256" key="7">
    <source>
        <dbReference type="ARBA" id="ARBA00022723"/>
    </source>
</evidence>
<evidence type="ECO:0000256" key="3">
    <source>
        <dbReference type="ARBA" id="ARBA00004910"/>
    </source>
</evidence>
<dbReference type="CDD" id="cd01284">
    <property type="entry name" value="Riboflavin_deaminase-reductase"/>
    <property type="match status" value="1"/>
</dbReference>
<keyword evidence="9 15" id="KW-0862">Zinc</keyword>
<comment type="cofactor">
    <cofactor evidence="15 18">
        <name>Zn(2+)</name>
        <dbReference type="ChEBI" id="CHEBI:29105"/>
    </cofactor>
    <text evidence="15 18">Binds 1 zinc ion.</text>
</comment>
<dbReference type="GO" id="GO:0008703">
    <property type="term" value="F:5-amino-6-(5-phosphoribosylamino)uracil reductase activity"/>
    <property type="evidence" value="ECO:0007669"/>
    <property type="project" value="UniProtKB-EC"/>
</dbReference>
<evidence type="ECO:0000256" key="6">
    <source>
        <dbReference type="ARBA" id="ARBA00022619"/>
    </source>
</evidence>
<feature type="binding site" evidence="18">
    <location>
        <position position="75"/>
    </location>
    <ligand>
        <name>Zn(2+)</name>
        <dbReference type="ChEBI" id="CHEBI:29105"/>
        <note>catalytic</note>
    </ligand>
</feature>
<sequence>MTDIEYMKLALQMAHSTKGQTSPNPVVGAIVVKNGRVAGMGAHLKAGTEHAEVLALNMAGSDAEGATIYVTLEPCSHFGKTPPCADLIIDKKVKRAVVATLDPNPQVSGNGVRKLKKAGIEVTVGVKKEEADWLNRHFFHYIRTGLPYVTLKSAASIDGKTATHTGESQWITGPRAREDGHILRHEHDAILVGIGTVLKDNPSLTVRTSTGGIHPVRIILDHQLRTPLTAKLLTDKQAPVWIFCSKEADSTKINRLEKAGAEVISISSKIEAGEVLQVLGKRKIQSVYVEGGAAVHGSFLEAKAFQEIVCYIAPKLIGGADAPTVIGGTGFSSMAQVPELDVVSLEQLESDIKMVAVPKRSKE</sequence>
<feature type="binding site" evidence="17">
    <location>
        <position position="170"/>
    </location>
    <ligand>
        <name>NADP(+)</name>
        <dbReference type="ChEBI" id="CHEBI:58349"/>
    </ligand>
</feature>
<evidence type="ECO:0000256" key="13">
    <source>
        <dbReference type="ARBA" id="ARBA00049861"/>
    </source>
</evidence>
<dbReference type="EC" id="1.1.1.193" evidence="15"/>
<dbReference type="InterPro" id="IPR016192">
    <property type="entry name" value="APOBEC/CMP_deaminase_Zn-bd"/>
</dbReference>
<dbReference type="SUPFAM" id="SSF53597">
    <property type="entry name" value="Dihydrofolate reductase-like"/>
    <property type="match status" value="1"/>
</dbReference>
<feature type="binding site" evidence="17">
    <location>
        <begin position="292"/>
        <end position="298"/>
    </location>
    <ligand>
        <name>NADP(+)</name>
        <dbReference type="ChEBI" id="CHEBI:58349"/>
    </ligand>
</feature>
<evidence type="ECO:0000256" key="10">
    <source>
        <dbReference type="ARBA" id="ARBA00022857"/>
    </source>
</evidence>
<evidence type="ECO:0000256" key="17">
    <source>
        <dbReference type="PIRSR" id="PIRSR006769-2"/>
    </source>
</evidence>
<keyword evidence="11 15" id="KW-0560">Oxidoreductase</keyword>
<evidence type="ECO:0000256" key="5">
    <source>
        <dbReference type="ARBA" id="ARBA00007417"/>
    </source>
</evidence>
<dbReference type="InterPro" id="IPR002125">
    <property type="entry name" value="CMP_dCMP_dom"/>
</dbReference>
<dbReference type="NCBIfam" id="TIGR00326">
    <property type="entry name" value="eubact_ribD"/>
    <property type="match status" value="1"/>
</dbReference>
<dbReference type="OrthoDB" id="9800865at2"/>
<evidence type="ECO:0000256" key="16">
    <source>
        <dbReference type="PIRSR" id="PIRSR006769-1"/>
    </source>
</evidence>
<evidence type="ECO:0000256" key="4">
    <source>
        <dbReference type="ARBA" id="ARBA00005259"/>
    </source>
</evidence>
<keyword evidence="6 15" id="KW-0686">Riboflavin biosynthesis</keyword>
<reference evidence="20 21" key="1">
    <citation type="submission" date="2016-10" db="EMBL/GenBank/DDBJ databases">
        <authorList>
            <person name="de Groot N.N."/>
        </authorList>
    </citation>
    <scope>NUCLEOTIDE SEQUENCE [LARGE SCALE GENOMIC DNA]</scope>
    <source>
        <strain evidence="21">P4B,CCM 7963,CECT 7998,DSM 25260,IBRC-M 10614,KCTC 13821</strain>
    </source>
</reference>
<evidence type="ECO:0000313" key="20">
    <source>
        <dbReference type="EMBL" id="SDH37867.1"/>
    </source>
</evidence>
<comment type="similarity">
    <text evidence="5 15">In the C-terminal section; belongs to the HTP reductase family.</text>
</comment>
<dbReference type="UniPathway" id="UPA00275">
    <property type="reaction ID" value="UER00401"/>
</dbReference>
<dbReference type="PROSITE" id="PS00903">
    <property type="entry name" value="CYT_DCMP_DEAMINASES_1"/>
    <property type="match status" value="1"/>
</dbReference>
<dbReference type="EMBL" id="FNDU01000001">
    <property type="protein sequence ID" value="SDH37867.1"/>
    <property type="molecule type" value="Genomic_DNA"/>
</dbReference>
<evidence type="ECO:0000259" key="19">
    <source>
        <dbReference type="PROSITE" id="PS51747"/>
    </source>
</evidence>
<evidence type="ECO:0000256" key="11">
    <source>
        <dbReference type="ARBA" id="ARBA00023002"/>
    </source>
</evidence>
<feature type="binding site" evidence="17">
    <location>
        <position position="168"/>
    </location>
    <ligand>
        <name>substrate</name>
    </ligand>
</feature>
<evidence type="ECO:0000256" key="14">
    <source>
        <dbReference type="ARBA" id="ARBA00049886"/>
    </source>
</evidence>
<dbReference type="PIRSF" id="PIRSF006769">
    <property type="entry name" value="RibD"/>
    <property type="match status" value="1"/>
</dbReference>
<dbReference type="Gene3D" id="3.40.430.10">
    <property type="entry name" value="Dihydrofolate Reductase, subunit A"/>
    <property type="match status" value="1"/>
</dbReference>
<comment type="similarity">
    <text evidence="4 15">In the N-terminal section; belongs to the cytidine and deoxycytidylate deaminase family.</text>
</comment>
<dbReference type="InterPro" id="IPR024072">
    <property type="entry name" value="DHFR-like_dom_sf"/>
</dbReference>
<dbReference type="InterPro" id="IPR011549">
    <property type="entry name" value="RibD_C"/>
</dbReference>
<evidence type="ECO:0000256" key="8">
    <source>
        <dbReference type="ARBA" id="ARBA00022801"/>
    </source>
</evidence>
<evidence type="ECO:0000313" key="21">
    <source>
        <dbReference type="Proteomes" id="UP000199017"/>
    </source>
</evidence>
<keyword evidence="7 15" id="KW-0479">Metal-binding</keyword>
<dbReference type="GO" id="GO:0008835">
    <property type="term" value="F:diaminohydroxyphosphoribosylaminopyrimidine deaminase activity"/>
    <property type="evidence" value="ECO:0007669"/>
    <property type="project" value="UniProtKB-EC"/>
</dbReference>
<dbReference type="InterPro" id="IPR004794">
    <property type="entry name" value="Eubact_RibD"/>
</dbReference>
<organism evidence="20 21">
    <name type="scientific">Alteribacillus bidgolensis</name>
    <dbReference type="NCBI Taxonomy" id="930129"/>
    <lineage>
        <taxon>Bacteria</taxon>
        <taxon>Bacillati</taxon>
        <taxon>Bacillota</taxon>
        <taxon>Bacilli</taxon>
        <taxon>Bacillales</taxon>
        <taxon>Bacillaceae</taxon>
        <taxon>Alteribacillus</taxon>
    </lineage>
</organism>
<feature type="binding site" evidence="17">
    <location>
        <position position="184"/>
    </location>
    <ligand>
        <name>substrate</name>
    </ligand>
</feature>
<dbReference type="PROSITE" id="PS51747">
    <property type="entry name" value="CYT_DCMP_DEAMINASES_2"/>
    <property type="match status" value="1"/>
</dbReference>
<protein>
    <recommendedName>
        <fullName evidence="15">Riboflavin biosynthesis protein RibD</fullName>
    </recommendedName>
    <domain>
        <recommendedName>
            <fullName evidence="15">Diaminohydroxyphosphoribosylaminopyrimidine deaminase</fullName>
            <shortName evidence="15">DRAP deaminase</shortName>
            <ecNumber evidence="15">3.5.4.26</ecNumber>
        </recommendedName>
        <alternativeName>
            <fullName evidence="15">Riboflavin-specific deaminase</fullName>
        </alternativeName>
    </domain>
    <domain>
        <recommendedName>
            <fullName evidence="15">5-amino-6-(5-phosphoribosylamino)uracil reductase</fullName>
            <ecNumber evidence="15">1.1.1.193</ecNumber>
        </recommendedName>
        <alternativeName>
            <fullName evidence="15">HTP reductase</fullName>
        </alternativeName>
    </domain>
</protein>
<dbReference type="RefSeq" id="WP_091579449.1">
    <property type="nucleotide sequence ID" value="NZ_FNDU01000001.1"/>
</dbReference>
<feature type="binding site" evidence="17">
    <location>
        <position position="200"/>
    </location>
    <ligand>
        <name>NADP(+)</name>
        <dbReference type="ChEBI" id="CHEBI:58349"/>
    </ligand>
</feature>
<dbReference type="GO" id="GO:0009231">
    <property type="term" value="P:riboflavin biosynthetic process"/>
    <property type="evidence" value="ECO:0007669"/>
    <property type="project" value="UniProtKB-UniPathway"/>
</dbReference>
<feature type="binding site" evidence="17">
    <location>
        <position position="207"/>
    </location>
    <ligand>
        <name>substrate</name>
    </ligand>
</feature>
<accession>A0A1G8BXC4</accession>
<feature type="binding site" evidence="18">
    <location>
        <position position="50"/>
    </location>
    <ligand>
        <name>Zn(2+)</name>
        <dbReference type="ChEBI" id="CHEBI:29105"/>
        <note>catalytic</note>
    </ligand>
</feature>
<evidence type="ECO:0000256" key="9">
    <source>
        <dbReference type="ARBA" id="ARBA00022833"/>
    </source>
</evidence>
<keyword evidence="8 15" id="KW-0378">Hydrolase</keyword>
<dbReference type="Proteomes" id="UP000199017">
    <property type="component" value="Unassembled WGS sequence"/>
</dbReference>
<dbReference type="NCBIfam" id="TIGR00227">
    <property type="entry name" value="ribD_Cterm"/>
    <property type="match status" value="1"/>
</dbReference>
<feature type="binding site" evidence="17">
    <location>
        <position position="290"/>
    </location>
    <ligand>
        <name>substrate</name>
    </ligand>
</feature>
<dbReference type="STRING" id="930129.SAMN05216352_101117"/>
<feature type="binding site" evidence="17">
    <location>
        <position position="204"/>
    </location>
    <ligand>
        <name>substrate</name>
    </ligand>
</feature>
<evidence type="ECO:0000256" key="15">
    <source>
        <dbReference type="PIRNR" id="PIRNR006769"/>
    </source>
</evidence>
<proteinExistence type="inferred from homology"/>
<dbReference type="Pfam" id="PF00383">
    <property type="entry name" value="dCMP_cyt_deam_1"/>
    <property type="match status" value="1"/>
</dbReference>
<keyword evidence="12" id="KW-0511">Multifunctional enzyme</keyword>
<dbReference type="FunFam" id="3.40.140.10:FF:000025">
    <property type="entry name" value="Riboflavin biosynthesis protein RibD"/>
    <property type="match status" value="1"/>
</dbReference>
<dbReference type="PANTHER" id="PTHR38011">
    <property type="entry name" value="DIHYDROFOLATE REDUCTASE FAMILY PROTEIN (AFU_ORTHOLOGUE AFUA_8G06820)"/>
    <property type="match status" value="1"/>
</dbReference>
<dbReference type="EC" id="3.5.4.26" evidence="15"/>
<dbReference type="Gene3D" id="3.40.140.10">
    <property type="entry name" value="Cytidine Deaminase, domain 2"/>
    <property type="match status" value="1"/>
</dbReference>
<dbReference type="PANTHER" id="PTHR38011:SF7">
    <property type="entry name" value="2,5-DIAMINO-6-RIBOSYLAMINO-4(3H)-PYRIMIDINONE 5'-PHOSPHATE REDUCTASE"/>
    <property type="match status" value="1"/>
</dbReference>
<dbReference type="InterPro" id="IPR002734">
    <property type="entry name" value="RibDG_C"/>
</dbReference>
<evidence type="ECO:0000256" key="1">
    <source>
        <dbReference type="ARBA" id="ARBA00002151"/>
    </source>
</evidence>
<comment type="pathway">
    <text evidence="2 15">Cofactor biosynthesis; riboflavin biosynthesis; 5-amino-6-(D-ribitylamino)uracil from GTP: step 2/4.</text>
</comment>
<comment type="pathway">
    <text evidence="3 15">Cofactor biosynthesis; riboflavin biosynthesis; 5-amino-6-(D-ribitylamino)uracil from GTP: step 3/4.</text>
</comment>
<gene>
    <name evidence="20" type="ORF">SAMN05216352_101117</name>
</gene>
<dbReference type="GO" id="GO:0008270">
    <property type="term" value="F:zinc ion binding"/>
    <property type="evidence" value="ECO:0007669"/>
    <property type="project" value="InterPro"/>
</dbReference>
<keyword evidence="10 15" id="KW-0521">NADP</keyword>
<comment type="catalytic activity">
    <reaction evidence="14 15">
        <text>2,5-diamino-6-hydroxy-4-(5-phosphoribosylamino)-pyrimidine + H2O + H(+) = 5-amino-6-(5-phospho-D-ribosylamino)uracil + NH4(+)</text>
        <dbReference type="Rhea" id="RHEA:21868"/>
        <dbReference type="ChEBI" id="CHEBI:15377"/>
        <dbReference type="ChEBI" id="CHEBI:15378"/>
        <dbReference type="ChEBI" id="CHEBI:28938"/>
        <dbReference type="ChEBI" id="CHEBI:58453"/>
        <dbReference type="ChEBI" id="CHEBI:58614"/>
        <dbReference type="EC" id="3.5.4.26"/>
    </reaction>
</comment>
<feature type="binding site" evidence="17">
    <location>
        <position position="154"/>
    </location>
    <ligand>
        <name>NADP(+)</name>
        <dbReference type="ChEBI" id="CHEBI:58349"/>
    </ligand>
</feature>
<name>A0A1G8BXC4_9BACI</name>
<dbReference type="Pfam" id="PF01872">
    <property type="entry name" value="RibD_C"/>
    <property type="match status" value="1"/>
</dbReference>
<dbReference type="GO" id="GO:0050661">
    <property type="term" value="F:NADP binding"/>
    <property type="evidence" value="ECO:0007669"/>
    <property type="project" value="InterPro"/>
</dbReference>
<dbReference type="AlphaFoldDB" id="A0A1G8BXC4"/>
<dbReference type="InterPro" id="IPR016193">
    <property type="entry name" value="Cytidine_deaminase-like"/>
</dbReference>
<comment type="function">
    <text evidence="1 15">Converts 2,5-diamino-6-(ribosylamino)-4(3h)-pyrimidinone 5'-phosphate into 5-amino-6-(ribosylamino)-2,4(1h,3h)-pyrimidinedione 5'-phosphate.</text>
</comment>
<feature type="binding site" evidence="18">
    <location>
        <position position="84"/>
    </location>
    <ligand>
        <name>Zn(2+)</name>
        <dbReference type="ChEBI" id="CHEBI:29105"/>
        <note>catalytic</note>
    </ligand>
</feature>
<dbReference type="InterPro" id="IPR050765">
    <property type="entry name" value="Riboflavin_Biosynth_HTPR"/>
</dbReference>
<evidence type="ECO:0000256" key="12">
    <source>
        <dbReference type="ARBA" id="ARBA00023268"/>
    </source>
</evidence>
<evidence type="ECO:0000256" key="2">
    <source>
        <dbReference type="ARBA" id="ARBA00004882"/>
    </source>
</evidence>
<evidence type="ECO:0000256" key="18">
    <source>
        <dbReference type="PIRSR" id="PIRSR006769-3"/>
    </source>
</evidence>
<comment type="catalytic activity">
    <reaction evidence="13 15">
        <text>5-amino-6-(5-phospho-D-ribitylamino)uracil + NADP(+) = 5-amino-6-(5-phospho-D-ribosylamino)uracil + NADPH + H(+)</text>
        <dbReference type="Rhea" id="RHEA:17845"/>
        <dbReference type="ChEBI" id="CHEBI:15378"/>
        <dbReference type="ChEBI" id="CHEBI:57783"/>
        <dbReference type="ChEBI" id="CHEBI:58349"/>
        <dbReference type="ChEBI" id="CHEBI:58421"/>
        <dbReference type="ChEBI" id="CHEBI:58453"/>
        <dbReference type="EC" id="1.1.1.193"/>
    </reaction>
</comment>
<dbReference type="SUPFAM" id="SSF53927">
    <property type="entry name" value="Cytidine deaminase-like"/>
    <property type="match status" value="1"/>
</dbReference>
<feature type="binding site" evidence="17">
    <location>
        <position position="196"/>
    </location>
    <ligand>
        <name>NADP(+)</name>
        <dbReference type="ChEBI" id="CHEBI:58349"/>
    </ligand>
</feature>
<feature type="active site" description="Proton donor" evidence="16">
    <location>
        <position position="52"/>
    </location>
</feature>